<accession>A0A5C6DLK9</accession>
<organism evidence="1 2">
    <name type="scientific">Novipirellula aureliae</name>
    <dbReference type="NCBI Taxonomy" id="2527966"/>
    <lineage>
        <taxon>Bacteria</taxon>
        <taxon>Pseudomonadati</taxon>
        <taxon>Planctomycetota</taxon>
        <taxon>Planctomycetia</taxon>
        <taxon>Pirellulales</taxon>
        <taxon>Pirellulaceae</taxon>
        <taxon>Novipirellula</taxon>
    </lineage>
</organism>
<keyword evidence="2" id="KW-1185">Reference proteome</keyword>
<reference evidence="1 2" key="1">
    <citation type="submission" date="2019-02" db="EMBL/GenBank/DDBJ databases">
        <title>Deep-cultivation of Planctomycetes and their phenomic and genomic characterization uncovers novel biology.</title>
        <authorList>
            <person name="Wiegand S."/>
            <person name="Jogler M."/>
            <person name="Boedeker C."/>
            <person name="Pinto D."/>
            <person name="Vollmers J."/>
            <person name="Rivas-Marin E."/>
            <person name="Kohn T."/>
            <person name="Peeters S.H."/>
            <person name="Heuer A."/>
            <person name="Rast P."/>
            <person name="Oberbeckmann S."/>
            <person name="Bunk B."/>
            <person name="Jeske O."/>
            <person name="Meyerdierks A."/>
            <person name="Storesund J.E."/>
            <person name="Kallscheuer N."/>
            <person name="Luecker S."/>
            <person name="Lage O.M."/>
            <person name="Pohl T."/>
            <person name="Merkel B.J."/>
            <person name="Hornburger P."/>
            <person name="Mueller R.-W."/>
            <person name="Bruemmer F."/>
            <person name="Labrenz M."/>
            <person name="Spormann A.M."/>
            <person name="Op Den Camp H."/>
            <person name="Overmann J."/>
            <person name="Amann R."/>
            <person name="Jetten M.S.M."/>
            <person name="Mascher T."/>
            <person name="Medema M.H."/>
            <person name="Devos D.P."/>
            <person name="Kaster A.-K."/>
            <person name="Ovreas L."/>
            <person name="Rohde M."/>
            <person name="Galperin M.Y."/>
            <person name="Jogler C."/>
        </authorList>
    </citation>
    <scope>NUCLEOTIDE SEQUENCE [LARGE SCALE GENOMIC DNA]</scope>
    <source>
        <strain evidence="1 2">Q31b</strain>
    </source>
</reference>
<comment type="caution">
    <text evidence="1">The sequence shown here is derived from an EMBL/GenBank/DDBJ whole genome shotgun (WGS) entry which is preliminary data.</text>
</comment>
<dbReference type="EMBL" id="SJPY01000007">
    <property type="protein sequence ID" value="TWU37492.1"/>
    <property type="molecule type" value="Genomic_DNA"/>
</dbReference>
<proteinExistence type="predicted"/>
<gene>
    <name evidence="1" type="ORF">Q31b_42800</name>
</gene>
<dbReference type="Proteomes" id="UP000315471">
    <property type="component" value="Unassembled WGS sequence"/>
</dbReference>
<name>A0A5C6DLK9_9BACT</name>
<protein>
    <submittedName>
        <fullName evidence="1">Uncharacterized protein</fullName>
    </submittedName>
</protein>
<sequence length="117" mass="13694">MPIREHADWTEAIATAVKAARNDEHNKKQKNYDSHVIINFLNMHYNTILNEIIYDYRRTGDGRKHADPVREATNQIGRYIKRHLGQVRIGVRTSFRRIDLSDGSNRNGECECSIWEI</sequence>
<dbReference type="AlphaFoldDB" id="A0A5C6DLK9"/>
<dbReference type="RefSeq" id="WP_146601483.1">
    <property type="nucleotide sequence ID" value="NZ_SJPY01000007.1"/>
</dbReference>
<evidence type="ECO:0000313" key="2">
    <source>
        <dbReference type="Proteomes" id="UP000315471"/>
    </source>
</evidence>
<evidence type="ECO:0000313" key="1">
    <source>
        <dbReference type="EMBL" id="TWU37492.1"/>
    </source>
</evidence>